<feature type="transmembrane region" description="Helical" evidence="1">
    <location>
        <begin position="12"/>
        <end position="32"/>
    </location>
</feature>
<dbReference type="Proteomes" id="UP000552644">
    <property type="component" value="Unassembled WGS sequence"/>
</dbReference>
<keyword evidence="3" id="KW-1185">Reference proteome</keyword>
<organism evidence="2 3">
    <name type="scientific">Streptosporangium saharense</name>
    <dbReference type="NCBI Taxonomy" id="1706840"/>
    <lineage>
        <taxon>Bacteria</taxon>
        <taxon>Bacillati</taxon>
        <taxon>Actinomycetota</taxon>
        <taxon>Actinomycetes</taxon>
        <taxon>Streptosporangiales</taxon>
        <taxon>Streptosporangiaceae</taxon>
        <taxon>Streptosporangium</taxon>
    </lineage>
</organism>
<gene>
    <name evidence="2" type="ORF">FHS44_007849</name>
</gene>
<dbReference type="EMBL" id="JACHJP010000016">
    <property type="protein sequence ID" value="MBB4920697.1"/>
    <property type="molecule type" value="Genomic_DNA"/>
</dbReference>
<keyword evidence="1" id="KW-0472">Membrane</keyword>
<protein>
    <submittedName>
        <fullName evidence="2">Membrane protein implicated in regulation of membrane protease activity</fullName>
    </submittedName>
</protein>
<reference evidence="2 3" key="1">
    <citation type="submission" date="2020-08" db="EMBL/GenBank/DDBJ databases">
        <title>Genomic Encyclopedia of Type Strains, Phase III (KMG-III): the genomes of soil and plant-associated and newly described type strains.</title>
        <authorList>
            <person name="Whitman W."/>
        </authorList>
    </citation>
    <scope>NUCLEOTIDE SEQUENCE [LARGE SCALE GENOMIC DNA]</scope>
    <source>
        <strain evidence="2 3">CECT 8840</strain>
    </source>
</reference>
<dbReference type="GO" id="GO:0008233">
    <property type="term" value="F:peptidase activity"/>
    <property type="evidence" value="ECO:0007669"/>
    <property type="project" value="UniProtKB-KW"/>
</dbReference>
<dbReference type="AlphaFoldDB" id="A0A7W7VS21"/>
<name>A0A7W7VS21_9ACTN</name>
<evidence type="ECO:0000313" key="2">
    <source>
        <dbReference type="EMBL" id="MBB4920697.1"/>
    </source>
</evidence>
<accession>A0A7W7VS21</accession>
<keyword evidence="2" id="KW-0645">Protease</keyword>
<evidence type="ECO:0000313" key="3">
    <source>
        <dbReference type="Proteomes" id="UP000552644"/>
    </source>
</evidence>
<comment type="caution">
    <text evidence="2">The sequence shown here is derived from an EMBL/GenBank/DDBJ whole genome shotgun (WGS) entry which is preliminary data.</text>
</comment>
<sequence length="36" mass="3794">MPLTIRTPSFLLLWFAVAVLAVAGGVLLTLLARATP</sequence>
<evidence type="ECO:0000256" key="1">
    <source>
        <dbReference type="SAM" id="Phobius"/>
    </source>
</evidence>
<keyword evidence="1" id="KW-0812">Transmembrane</keyword>
<proteinExistence type="predicted"/>
<dbReference type="GO" id="GO:0006508">
    <property type="term" value="P:proteolysis"/>
    <property type="evidence" value="ECO:0007669"/>
    <property type="project" value="UniProtKB-KW"/>
</dbReference>
<keyword evidence="2" id="KW-0378">Hydrolase</keyword>
<keyword evidence="1" id="KW-1133">Transmembrane helix</keyword>